<name>X6NHZ8_RETFI</name>
<keyword evidence="4" id="KW-1133">Transmembrane helix</keyword>
<comment type="caution">
    <text evidence="5">The sequence shown here is derived from an EMBL/GenBank/DDBJ whole genome shotgun (WGS) entry which is preliminary data.</text>
</comment>
<protein>
    <submittedName>
        <fullName evidence="5">Spliceosome associated protein</fullName>
    </submittedName>
</protein>
<organism evidence="5 6">
    <name type="scientific">Reticulomyxa filosa</name>
    <dbReference type="NCBI Taxonomy" id="46433"/>
    <lineage>
        <taxon>Eukaryota</taxon>
        <taxon>Sar</taxon>
        <taxon>Rhizaria</taxon>
        <taxon>Retaria</taxon>
        <taxon>Foraminifera</taxon>
        <taxon>Monothalamids</taxon>
        <taxon>Reticulomyxidae</taxon>
        <taxon>Reticulomyxa</taxon>
    </lineage>
</organism>
<dbReference type="Gene3D" id="3.40.50.300">
    <property type="entry name" value="P-loop containing nucleotide triphosphate hydrolases"/>
    <property type="match status" value="1"/>
</dbReference>
<evidence type="ECO:0000313" key="5">
    <source>
        <dbReference type="EMBL" id="ETO25925.1"/>
    </source>
</evidence>
<dbReference type="EMBL" id="ASPP01008203">
    <property type="protein sequence ID" value="ETO25925.1"/>
    <property type="molecule type" value="Genomic_DNA"/>
</dbReference>
<evidence type="ECO:0000256" key="3">
    <source>
        <dbReference type="PIRSR" id="PIRSR606689-1"/>
    </source>
</evidence>
<dbReference type="Pfam" id="PF00025">
    <property type="entry name" value="Arf"/>
    <property type="match status" value="1"/>
</dbReference>
<keyword evidence="4" id="KW-0472">Membrane</keyword>
<accession>X6NHZ8</accession>
<gene>
    <name evidence="5" type="ORF">RFI_11212</name>
</gene>
<dbReference type="GO" id="GO:0003924">
    <property type="term" value="F:GTPase activity"/>
    <property type="evidence" value="ECO:0007669"/>
    <property type="project" value="InterPro"/>
</dbReference>
<dbReference type="InterPro" id="IPR024156">
    <property type="entry name" value="Small_GTPase_ARF"/>
</dbReference>
<feature type="binding site" evidence="3">
    <location>
        <begin position="40"/>
        <end position="43"/>
    </location>
    <ligand>
        <name>GTP</name>
        <dbReference type="ChEBI" id="CHEBI:37565"/>
    </ligand>
</feature>
<dbReference type="Proteomes" id="UP000023152">
    <property type="component" value="Unassembled WGS sequence"/>
</dbReference>
<dbReference type="PANTHER" id="PTHR11711">
    <property type="entry name" value="ADP RIBOSYLATION FACTOR-RELATED"/>
    <property type="match status" value="1"/>
</dbReference>
<feature type="transmembrane region" description="Helical" evidence="4">
    <location>
        <begin position="132"/>
        <end position="151"/>
    </location>
</feature>
<evidence type="ECO:0000313" key="6">
    <source>
        <dbReference type="Proteomes" id="UP000023152"/>
    </source>
</evidence>
<dbReference type="AlphaFoldDB" id="X6NHZ8"/>
<reference evidence="5 6" key="1">
    <citation type="journal article" date="2013" name="Curr. Biol.">
        <title>The Genome of the Foraminiferan Reticulomyxa filosa.</title>
        <authorList>
            <person name="Glockner G."/>
            <person name="Hulsmann N."/>
            <person name="Schleicher M."/>
            <person name="Noegel A.A."/>
            <person name="Eichinger L."/>
            <person name="Gallinger C."/>
            <person name="Pawlowski J."/>
            <person name="Sierra R."/>
            <person name="Euteneuer U."/>
            <person name="Pillet L."/>
            <person name="Moustafa A."/>
            <person name="Platzer M."/>
            <person name="Groth M."/>
            <person name="Szafranski K."/>
            <person name="Schliwa M."/>
        </authorList>
    </citation>
    <scope>NUCLEOTIDE SEQUENCE [LARGE SCALE GENOMIC DNA]</scope>
</reference>
<dbReference type="InterPro" id="IPR027417">
    <property type="entry name" value="P-loop_NTPase"/>
</dbReference>
<evidence type="ECO:0000256" key="4">
    <source>
        <dbReference type="SAM" id="Phobius"/>
    </source>
</evidence>
<keyword evidence="2 3" id="KW-0342">GTP-binding</keyword>
<dbReference type="GO" id="GO:0005525">
    <property type="term" value="F:GTP binding"/>
    <property type="evidence" value="ECO:0007669"/>
    <property type="project" value="UniProtKB-KW"/>
</dbReference>
<keyword evidence="4" id="KW-0812">Transmembrane</keyword>
<dbReference type="OrthoDB" id="442317at2759"/>
<keyword evidence="6" id="KW-1185">Reference proteome</keyword>
<proteinExistence type="predicted"/>
<keyword evidence="1 3" id="KW-0547">Nucleotide-binding</keyword>
<evidence type="ECO:0000256" key="2">
    <source>
        <dbReference type="ARBA" id="ARBA00023134"/>
    </source>
</evidence>
<dbReference type="InterPro" id="IPR006689">
    <property type="entry name" value="Small_GTPase_ARF/SAR"/>
</dbReference>
<evidence type="ECO:0000256" key="1">
    <source>
        <dbReference type="ARBA" id="ARBA00022741"/>
    </source>
</evidence>
<dbReference type="SUPFAM" id="SSF52540">
    <property type="entry name" value="P-loop containing nucleoside triphosphate hydrolases"/>
    <property type="match status" value="1"/>
</dbReference>
<sequence>MFVIDSADIIRLCVVKDELDVMLQHEKMRDKIIPILFCANKKDLVSTAAVTDIESTLQLSALQNPYYVVSTNGKTGEGLKEGLSWMTEMLEKKSSSKTKLNKKEKLKSGKEIFAKKVLYVEKVAKCLVLKKYWYTQTLFGVSLRFALFFLVNMRCARFIIEKYGSESKTVLLN</sequence>